<gene>
    <name evidence="10" type="ORF">BBG48_004245</name>
</gene>
<dbReference type="GO" id="GO:0016887">
    <property type="term" value="F:ATP hydrolysis activity"/>
    <property type="evidence" value="ECO:0007669"/>
    <property type="project" value="InterPro"/>
</dbReference>
<dbReference type="GO" id="GO:0006865">
    <property type="term" value="P:amino acid transport"/>
    <property type="evidence" value="ECO:0007669"/>
    <property type="project" value="UniProtKB-KW"/>
</dbReference>
<keyword evidence="2" id="KW-0813">Transport</keyword>
<dbReference type="PANTHER" id="PTHR43166:SF30">
    <property type="entry name" value="METHIONINE IMPORT ATP-BINDING PROTEIN METN"/>
    <property type="match status" value="1"/>
</dbReference>
<evidence type="ECO:0000259" key="9">
    <source>
        <dbReference type="PROSITE" id="PS50893"/>
    </source>
</evidence>
<dbReference type="RefSeq" id="WP_068912316.1">
    <property type="nucleotide sequence ID" value="NZ_MBEW02000006.1"/>
</dbReference>
<dbReference type="EMBL" id="MBEW02000006">
    <property type="protein sequence ID" value="RDY21568.1"/>
    <property type="molecule type" value="Genomic_DNA"/>
</dbReference>
<evidence type="ECO:0000256" key="3">
    <source>
        <dbReference type="ARBA" id="ARBA00022475"/>
    </source>
</evidence>
<dbReference type="SUPFAM" id="SSF52540">
    <property type="entry name" value="P-loop containing nucleoside triphosphate hydrolases"/>
    <property type="match status" value="1"/>
</dbReference>
<dbReference type="FunFam" id="3.40.50.300:FF:000056">
    <property type="entry name" value="Cell division ATP-binding protein FtsE"/>
    <property type="match status" value="1"/>
</dbReference>
<dbReference type="SMART" id="SM00382">
    <property type="entry name" value="AAA"/>
    <property type="match status" value="1"/>
</dbReference>
<keyword evidence="4" id="KW-0547">Nucleotide-binding</keyword>
<accession>A0A371IM63</accession>
<dbReference type="Pfam" id="PF09383">
    <property type="entry name" value="NIL"/>
    <property type="match status" value="1"/>
</dbReference>
<keyword evidence="8" id="KW-0472">Membrane</keyword>
<evidence type="ECO:0000256" key="1">
    <source>
        <dbReference type="ARBA" id="ARBA00005417"/>
    </source>
</evidence>
<evidence type="ECO:0000313" key="10">
    <source>
        <dbReference type="EMBL" id="RDY21568.1"/>
    </source>
</evidence>
<evidence type="ECO:0000256" key="6">
    <source>
        <dbReference type="ARBA" id="ARBA00022967"/>
    </source>
</evidence>
<comment type="caution">
    <text evidence="10">The sequence shown here is derived from an EMBL/GenBank/DDBJ whole genome shotgun (WGS) entry which is preliminary data.</text>
</comment>
<dbReference type="Proteomes" id="UP000093352">
    <property type="component" value="Unassembled WGS sequence"/>
</dbReference>
<name>A0A371IM63_9FIRM</name>
<dbReference type="Gene3D" id="3.30.70.260">
    <property type="match status" value="1"/>
</dbReference>
<dbReference type="InterPro" id="IPR027417">
    <property type="entry name" value="P-loop_NTPase"/>
</dbReference>
<dbReference type="GO" id="GO:0005886">
    <property type="term" value="C:plasma membrane"/>
    <property type="evidence" value="ECO:0007669"/>
    <property type="project" value="UniProtKB-ARBA"/>
</dbReference>
<dbReference type="InterPro" id="IPR003593">
    <property type="entry name" value="AAA+_ATPase"/>
</dbReference>
<dbReference type="AlphaFoldDB" id="A0A371IM63"/>
<evidence type="ECO:0000256" key="2">
    <source>
        <dbReference type="ARBA" id="ARBA00022448"/>
    </source>
</evidence>
<feature type="domain" description="ABC transporter" evidence="9">
    <location>
        <begin position="2"/>
        <end position="241"/>
    </location>
</feature>
<dbReference type="SUPFAM" id="SSF55021">
    <property type="entry name" value="ACT-like"/>
    <property type="match status" value="1"/>
</dbReference>
<keyword evidence="7" id="KW-0029">Amino-acid transport</keyword>
<dbReference type="InterPro" id="IPR018449">
    <property type="entry name" value="NIL_domain"/>
</dbReference>
<dbReference type="InterPro" id="IPR017871">
    <property type="entry name" value="ABC_transporter-like_CS"/>
</dbReference>
<evidence type="ECO:0000256" key="4">
    <source>
        <dbReference type="ARBA" id="ARBA00022741"/>
    </source>
</evidence>
<dbReference type="PANTHER" id="PTHR43166">
    <property type="entry name" value="AMINO ACID IMPORT ATP-BINDING PROTEIN"/>
    <property type="match status" value="1"/>
</dbReference>
<comment type="similarity">
    <text evidence="1">Belongs to the ABC transporter superfamily.</text>
</comment>
<keyword evidence="6" id="KW-1278">Translocase</keyword>
<dbReference type="Gene3D" id="3.40.50.300">
    <property type="entry name" value="P-loop containing nucleotide triphosphate hydrolases"/>
    <property type="match status" value="1"/>
</dbReference>
<dbReference type="PROSITE" id="PS00211">
    <property type="entry name" value="ABC_TRANSPORTER_1"/>
    <property type="match status" value="1"/>
</dbReference>
<keyword evidence="3" id="KW-1003">Cell membrane</keyword>
<evidence type="ECO:0000256" key="8">
    <source>
        <dbReference type="ARBA" id="ARBA00023136"/>
    </source>
</evidence>
<reference evidence="10 11" key="1">
    <citation type="journal article" date="2016" name="Genome Announc.">
        <title>Draft Genome Sequence of Criibacterium bergeronii gen. nov., sp. nov., Strain CCRI-22567T, Isolated from a Vaginal Sample from a Woman with Bacterial Vaginosis.</title>
        <authorList>
            <person name="Maheux A.F."/>
            <person name="Berube E."/>
            <person name="Boudreau D.K."/>
            <person name="Raymond F."/>
            <person name="Corbeil J."/>
            <person name="Roy P.H."/>
            <person name="Boissinot M."/>
            <person name="Omar R.F."/>
        </authorList>
    </citation>
    <scope>NUCLEOTIDE SEQUENCE [LARGE SCALE GENOMIC DNA]</scope>
    <source>
        <strain evidence="10 11">CCRI-22567</strain>
    </source>
</reference>
<dbReference type="InterPro" id="IPR045865">
    <property type="entry name" value="ACT-like_dom_sf"/>
</dbReference>
<sequence length="333" mass="37447">MISLENITVEFERNKKITKALKKVSLKVEKGDIYGIVGYSGAGKSTLVRCINLLQRPTTGKVFVGEDELTAMDDKKIRTIRKKIGMIFQHFNLMNARTVFENVYYPLRKLDIPKEEKIKRVNNLLEMVEISSKATAYPKELSGGQKQRVAIARALATQPDVLLCDEATSALDPKTTKSILDLLKKVNESLGITIVIITHEMQVVKAICNKCSLMQEGNIVETGDTIDIFTNPKNDITKEFIDAALHKLESVVKLKSAMPDKLLYLLQFVGEVTYKPFMIEIYKKFGVETNILIADINYIQGVPLGSLIVRFDGEQIDSAIDYLNNNKIRTEVV</sequence>
<evidence type="ECO:0000256" key="5">
    <source>
        <dbReference type="ARBA" id="ARBA00022840"/>
    </source>
</evidence>
<dbReference type="GO" id="GO:0005524">
    <property type="term" value="F:ATP binding"/>
    <property type="evidence" value="ECO:0007669"/>
    <property type="project" value="UniProtKB-KW"/>
</dbReference>
<dbReference type="InterPro" id="IPR041701">
    <property type="entry name" value="MetN_ABC"/>
</dbReference>
<dbReference type="CDD" id="cd03258">
    <property type="entry name" value="ABC_MetN_methionine_transporter"/>
    <property type="match status" value="1"/>
</dbReference>
<protein>
    <submittedName>
        <fullName evidence="10">ATP-binding cassette domain-containing protein</fullName>
    </submittedName>
</protein>
<dbReference type="Pfam" id="PF00005">
    <property type="entry name" value="ABC_tran"/>
    <property type="match status" value="1"/>
</dbReference>
<dbReference type="STRING" id="1871336.BBG48_01815"/>
<organism evidence="10 11">
    <name type="scientific">Criibacterium bergeronii</name>
    <dbReference type="NCBI Taxonomy" id="1871336"/>
    <lineage>
        <taxon>Bacteria</taxon>
        <taxon>Bacillati</taxon>
        <taxon>Bacillota</taxon>
        <taxon>Clostridia</taxon>
        <taxon>Peptostreptococcales</taxon>
        <taxon>Filifactoraceae</taxon>
        <taxon>Criibacterium</taxon>
    </lineage>
</organism>
<dbReference type="PROSITE" id="PS50893">
    <property type="entry name" value="ABC_TRANSPORTER_2"/>
    <property type="match status" value="1"/>
</dbReference>
<dbReference type="InterPro" id="IPR050086">
    <property type="entry name" value="MetN_ABC_transporter-like"/>
</dbReference>
<evidence type="ECO:0000256" key="7">
    <source>
        <dbReference type="ARBA" id="ARBA00022970"/>
    </source>
</evidence>
<dbReference type="InterPro" id="IPR003439">
    <property type="entry name" value="ABC_transporter-like_ATP-bd"/>
</dbReference>
<keyword evidence="5 10" id="KW-0067">ATP-binding</keyword>
<evidence type="ECO:0000313" key="11">
    <source>
        <dbReference type="Proteomes" id="UP000093352"/>
    </source>
</evidence>
<proteinExistence type="inferred from homology"/>
<dbReference type="SMART" id="SM00930">
    <property type="entry name" value="NIL"/>
    <property type="match status" value="1"/>
</dbReference>
<keyword evidence="11" id="KW-1185">Reference proteome</keyword>